<comment type="caution">
    <text evidence="1">The sequence shown here is derived from an EMBL/GenBank/DDBJ whole genome shotgun (WGS) entry which is preliminary data.</text>
</comment>
<reference evidence="1 2" key="1">
    <citation type="submission" date="2015-06" db="EMBL/GenBank/DDBJ databases">
        <title>Expansion of signal transduction pathways in fungi by whole-genome duplication.</title>
        <authorList>
            <consortium name="DOE Joint Genome Institute"/>
            <person name="Corrochano L.M."/>
            <person name="Kuo A."/>
            <person name="Marcet-Houben M."/>
            <person name="Polaino S."/>
            <person name="Salamov A."/>
            <person name="Villalobos J.M."/>
            <person name="Alvarez M.I."/>
            <person name="Avalos J."/>
            <person name="Benito E.P."/>
            <person name="Benoit I."/>
            <person name="Burger G."/>
            <person name="Camino L.P."/>
            <person name="Canovas D."/>
            <person name="Cerda-Olmedo E."/>
            <person name="Cheng J.-F."/>
            <person name="Dominguez A."/>
            <person name="Elias M."/>
            <person name="Eslava A.P."/>
            <person name="Glaser F."/>
            <person name="Grimwood J."/>
            <person name="Gutierrez G."/>
            <person name="Heitman J."/>
            <person name="Henrissat B."/>
            <person name="Iturriaga E.A."/>
            <person name="Lang B.F."/>
            <person name="Lavin J.L."/>
            <person name="Lee S."/>
            <person name="Li W."/>
            <person name="Lindquist E."/>
            <person name="Lopez-Garcia S."/>
            <person name="Luque E.M."/>
            <person name="Marcos A.T."/>
            <person name="Martin J."/>
            <person name="Mccluskey K."/>
            <person name="Medina H.R."/>
            <person name="Miralles-Duran A."/>
            <person name="Miyazaki A."/>
            <person name="Munoz-Torres E."/>
            <person name="Oguiza J.A."/>
            <person name="Ohm R."/>
            <person name="Olmedo M."/>
            <person name="Orejas M."/>
            <person name="Ortiz-Castellanos L."/>
            <person name="Pisabarro A.G."/>
            <person name="Rodriguez-Romero J."/>
            <person name="Ruiz-Herrera J."/>
            <person name="Ruiz-Vazquez R."/>
            <person name="Sanz C."/>
            <person name="Schackwitz W."/>
            <person name="Schmutz J."/>
            <person name="Shahriari M."/>
            <person name="Shelest E."/>
            <person name="Silva-Franco F."/>
            <person name="Soanes D."/>
            <person name="Syed K."/>
            <person name="Tagua V.G."/>
            <person name="Talbot N.J."/>
            <person name="Thon M."/>
            <person name="De Vries R.P."/>
            <person name="Wiebenga A."/>
            <person name="Yadav J.S."/>
            <person name="Braun E.L."/>
            <person name="Baker S."/>
            <person name="Garre V."/>
            <person name="Horwitz B."/>
            <person name="Torres-Martinez S."/>
            <person name="Idnurm A."/>
            <person name="Herrera-Estrella A."/>
            <person name="Gabaldon T."/>
            <person name="Grigoriev I.V."/>
        </authorList>
    </citation>
    <scope>NUCLEOTIDE SEQUENCE [LARGE SCALE GENOMIC DNA]</scope>
    <source>
        <strain evidence="1 2">CBS 277.49</strain>
    </source>
</reference>
<dbReference type="EMBL" id="AMYB01000004">
    <property type="protein sequence ID" value="OAD02898.1"/>
    <property type="molecule type" value="Genomic_DNA"/>
</dbReference>
<proteinExistence type="predicted"/>
<evidence type="ECO:0000313" key="2">
    <source>
        <dbReference type="Proteomes" id="UP000077051"/>
    </source>
</evidence>
<dbReference type="AlphaFoldDB" id="A0A168KXZ6"/>
<sequence length="156" mass="18237">MKCSTTECPTKTALLSKHAAKTTFYKRHLNKPNSCKSKSRYQHMKSCHEKDVQRVDTEKLEYLYKLRQEAYHDLHVQLQSYNDAFIARMQYMESNPAMSSDESQCSTDTDSPEMQSLVDMFEAGTVKDYSPLIEWEESYQNMPAYFQDQGQCGDLW</sequence>
<accession>A0A168KXZ6</accession>
<dbReference type="Proteomes" id="UP000077051">
    <property type="component" value="Unassembled WGS sequence"/>
</dbReference>
<organism evidence="1 2">
    <name type="scientific">Mucor lusitanicus CBS 277.49</name>
    <dbReference type="NCBI Taxonomy" id="747725"/>
    <lineage>
        <taxon>Eukaryota</taxon>
        <taxon>Fungi</taxon>
        <taxon>Fungi incertae sedis</taxon>
        <taxon>Mucoromycota</taxon>
        <taxon>Mucoromycotina</taxon>
        <taxon>Mucoromycetes</taxon>
        <taxon>Mucorales</taxon>
        <taxon>Mucorineae</taxon>
        <taxon>Mucoraceae</taxon>
        <taxon>Mucor</taxon>
    </lineage>
</organism>
<dbReference type="VEuPathDB" id="FungiDB:MUCCIDRAFT_162500"/>
<dbReference type="OrthoDB" id="2257833at2759"/>
<protein>
    <submittedName>
        <fullName evidence="1">Uncharacterized protein</fullName>
    </submittedName>
</protein>
<evidence type="ECO:0000313" key="1">
    <source>
        <dbReference type="EMBL" id="OAD02898.1"/>
    </source>
</evidence>
<gene>
    <name evidence="1" type="ORF">MUCCIDRAFT_162500</name>
</gene>
<name>A0A168KXZ6_MUCCL</name>
<keyword evidence="2" id="KW-1185">Reference proteome</keyword>